<dbReference type="EMBL" id="LN899822">
    <property type="protein sequence ID" value="CUV59538.1"/>
    <property type="molecule type" value="Genomic_DNA"/>
</dbReference>
<dbReference type="InterPro" id="IPR022770">
    <property type="entry name" value="IucA/IucC-like_C"/>
</dbReference>
<dbReference type="GO" id="GO:0019290">
    <property type="term" value="P:siderophore biosynthetic process"/>
    <property type="evidence" value="ECO:0007669"/>
    <property type="project" value="InterPro"/>
</dbReference>
<dbReference type="EMBL" id="LN899825">
    <property type="protein sequence ID" value="CUV32640.1"/>
    <property type="molecule type" value="Genomic_DNA"/>
</dbReference>
<dbReference type="PANTHER" id="PTHR34384">
    <property type="entry name" value="L-2,3-DIAMINOPROPANOATE--CITRATE LIGASE"/>
    <property type="match status" value="1"/>
</dbReference>
<dbReference type="PANTHER" id="PTHR34384:SF5">
    <property type="entry name" value="L-2,3-DIAMINOPROPANOATE--CITRATE LIGASE"/>
    <property type="match status" value="1"/>
</dbReference>
<dbReference type="Gene3D" id="6.10.250.3370">
    <property type="match status" value="1"/>
</dbReference>
<proteinExistence type="inferred from homology"/>
<dbReference type="Pfam" id="PF06276">
    <property type="entry name" value="FhuF"/>
    <property type="match status" value="1"/>
</dbReference>
<evidence type="ECO:0000259" key="3">
    <source>
        <dbReference type="Pfam" id="PF06276"/>
    </source>
</evidence>
<dbReference type="Gene3D" id="1.10.510.40">
    <property type="match status" value="1"/>
</dbReference>
<feature type="domain" description="Aerobactin siderophore biosynthesis IucA/IucC N-terminal" evidence="2">
    <location>
        <begin position="193"/>
        <end position="417"/>
    </location>
</feature>
<evidence type="ECO:0000259" key="2">
    <source>
        <dbReference type="Pfam" id="PF04183"/>
    </source>
</evidence>
<comment type="similarity">
    <text evidence="1">Belongs to the IucA/IucC family.</text>
</comment>
<feature type="domain" description="Aerobactin siderophore biosynthesis IucA/IucC-like C-terminal" evidence="3">
    <location>
        <begin position="446"/>
        <end position="599"/>
    </location>
</feature>
<accession>A0A0S4US13</accession>
<dbReference type="EMBL" id="LN899823">
    <property type="protein sequence ID" value="CUV24990.1"/>
    <property type="molecule type" value="Genomic_DNA"/>
</dbReference>
<evidence type="ECO:0000313" key="6">
    <source>
        <dbReference type="EMBL" id="CUV59538.1"/>
    </source>
</evidence>
<dbReference type="InterPro" id="IPR007310">
    <property type="entry name" value="Aerobactin_biosyn_IucA/IucC_N"/>
</dbReference>
<reference evidence="4" key="1">
    <citation type="submission" date="2015-10" db="EMBL/GenBank/DDBJ databases">
        <authorList>
            <person name="Gilbert D.G."/>
        </authorList>
    </citation>
    <scope>NUCLEOTIDE SEQUENCE</scope>
    <source>
        <strain evidence="4">Phyl III-seqv23</strain>
    </source>
</reference>
<gene>
    <name evidence="6" type="ORF">RD1301_v1_450044</name>
    <name evidence="4" type="ORF">RUN1744_v1_800049</name>
    <name evidence="5" type="ORF">TD1301_v1_120050</name>
</gene>
<dbReference type="Pfam" id="PF04183">
    <property type="entry name" value="IucA_IucC"/>
    <property type="match status" value="1"/>
</dbReference>
<evidence type="ECO:0000256" key="1">
    <source>
        <dbReference type="ARBA" id="ARBA00007832"/>
    </source>
</evidence>
<dbReference type="GO" id="GO:0016881">
    <property type="term" value="F:acid-amino acid ligase activity"/>
    <property type="evidence" value="ECO:0007669"/>
    <property type="project" value="UniProtKB-ARBA"/>
</dbReference>
<name>A0A0S4US13_RALSL</name>
<evidence type="ECO:0000313" key="4">
    <source>
        <dbReference type="EMBL" id="CUV24990.1"/>
    </source>
</evidence>
<dbReference type="AlphaFoldDB" id="A0A0S4US13"/>
<protein>
    <submittedName>
        <fullName evidence="4">Putative siderophore synthetase component protein</fullName>
    </submittedName>
</protein>
<evidence type="ECO:0000313" key="5">
    <source>
        <dbReference type="EMBL" id="CUV32640.1"/>
    </source>
</evidence>
<sequence>MSAMTFSSTQRGSPVRDAALHVPQASRAMHRVDAPAGRDRLPALDRRLLEQYFNTYCRETGRFDPRVTDDAGLADDLRRAAQAWRDEGHAVACVAFAHDGSRLYVAIERFSPMGFHRLAPYAALQLADGSVTACDSPEALTARIAGALAFRQPPADAAWPQRFAALMRNSIERVRYYHDHDHAPRREQPATPFVGAEQALLFGHVFHVTSKASEGFSEDDMQAYAPELGASFRLHYFAVSSRLFDARTIDASQPPIDPEAMHAATALLGDSEYRLLPCHPWQAGHLLRQAVIQSLIARRELISLGALGEVVWPTSSVRTVWLPRQRQFLKLSLDVRITNFVRNNPPEQVARALDASRYLAALPAACRSSEAFEILLDAGSASLAVGDEALRASTTVVYRQAMRDAVGDDARVLATVLEAPASGAAPLQALLQEALGQAPSFERLAAWWTRYLDVTLMPLLRLFACHGVSLEAHLQNAMVAFRAGWPVRGYVRDMEGASISRTRCARPELLAQQSPALYDDEAAWKRFRYYVLVNHIGHVIASIARTGACDEAALWRVTAQVWARDAEPAVAALLDDVRRRPTLPAKANMLSCFGGHGEAPAWVEIPNPLADEEHRA</sequence>
<organism evidence="4">
    <name type="scientific">Ralstonia solanacearum</name>
    <name type="common">Pseudomonas solanacearum</name>
    <dbReference type="NCBI Taxonomy" id="305"/>
    <lineage>
        <taxon>Bacteria</taxon>
        <taxon>Pseudomonadati</taxon>
        <taxon>Pseudomonadota</taxon>
        <taxon>Betaproteobacteria</taxon>
        <taxon>Burkholderiales</taxon>
        <taxon>Burkholderiaceae</taxon>
        <taxon>Ralstonia</taxon>
        <taxon>Ralstonia solanacearum species complex</taxon>
    </lineage>
</organism>
<dbReference type="InterPro" id="IPR037455">
    <property type="entry name" value="LucA/IucC-like"/>
</dbReference>